<dbReference type="EnsemblMetazoa" id="XM_038218159.1">
    <property type="protein sequence ID" value="XP_038074087.1"/>
    <property type="gene ID" value="LOC119742128"/>
</dbReference>
<dbReference type="PANTHER" id="PTHR11360:SF303">
    <property type="entry name" value="MAJOR FACILITATOR SUPERFAMILY (MFS) PROFILE DOMAIN-CONTAINING PROTEIN"/>
    <property type="match status" value="1"/>
</dbReference>
<feature type="transmembrane region" description="Helical" evidence="1">
    <location>
        <begin position="149"/>
        <end position="169"/>
    </location>
</feature>
<feature type="transmembrane region" description="Helical" evidence="1">
    <location>
        <begin position="27"/>
        <end position="51"/>
    </location>
</feature>
<keyword evidence="1" id="KW-0812">Transmembrane</keyword>
<dbReference type="OrthoDB" id="6509908at2759"/>
<dbReference type="GeneID" id="119742128"/>
<dbReference type="InterPro" id="IPR050327">
    <property type="entry name" value="Proton-linked_MCT"/>
</dbReference>
<feature type="transmembrane region" description="Helical" evidence="1">
    <location>
        <begin position="393"/>
        <end position="416"/>
    </location>
</feature>
<feature type="transmembrane region" description="Helical" evidence="1">
    <location>
        <begin position="360"/>
        <end position="381"/>
    </location>
</feature>
<feature type="transmembrane region" description="Helical" evidence="1">
    <location>
        <begin position="181"/>
        <end position="201"/>
    </location>
</feature>
<dbReference type="InterPro" id="IPR011701">
    <property type="entry name" value="MFS"/>
</dbReference>
<keyword evidence="3" id="KW-1185">Reference proteome</keyword>
<dbReference type="RefSeq" id="XP_038074087.1">
    <property type="nucleotide sequence ID" value="XM_038218159.1"/>
</dbReference>
<protein>
    <submittedName>
        <fullName evidence="2">Uncharacterized protein</fullName>
    </submittedName>
</protein>
<dbReference type="PANTHER" id="PTHR11360">
    <property type="entry name" value="MONOCARBOXYLATE TRANSPORTER"/>
    <property type="match status" value="1"/>
</dbReference>
<feature type="transmembrane region" description="Helical" evidence="1">
    <location>
        <begin position="306"/>
        <end position="327"/>
    </location>
</feature>
<feature type="transmembrane region" description="Helical" evidence="1">
    <location>
        <begin position="95"/>
        <end position="112"/>
    </location>
</feature>
<keyword evidence="1" id="KW-1133">Transmembrane helix</keyword>
<evidence type="ECO:0000256" key="1">
    <source>
        <dbReference type="SAM" id="Phobius"/>
    </source>
</evidence>
<sequence length="460" mass="50009">MITLCCAPVGKDEDPGPLPEREERRRWLVLLAAYLSFLLWEGLCKSLGIMLQSIAVQLNTETWPVGSAIGIMLAARGLTGPLLRALEVRWQYHQIALVSGLVAGVGVIGASFARTLLQFAACLVLVTGPAFGLVLNISLVLLGQYFHRLYACANGLAYSGASIGILVYAPVSQILLDTYGWQGALLLVGGIQLHLIALGSLQRPPSCHRRGEVGYREVGTDHVLRERHEPSASELNRHISANGRGSCLKFCLKFSKAMGLDLFLDLSYLTLILCMGNLCFVNIAWIVYTVPHLIAKDLTTSSSTTVVWAGGIGILVGQLGHGLLVDFKLLKGRLVMYLANLLMGCTLLCDPLLFGKWPLAASNFFFGLGLGIGLPLTYTLMRDVVGVARMTNAVGWAEMTGGVFRILSSFLTGWLYDKLGSYDLSFVFLGSSSCVVVVILMTEDIYRLIQRRISNRVAPI</sequence>
<evidence type="ECO:0000313" key="2">
    <source>
        <dbReference type="EnsemblMetazoa" id="XP_038074087.1"/>
    </source>
</evidence>
<reference evidence="2" key="1">
    <citation type="submission" date="2022-11" db="UniProtKB">
        <authorList>
            <consortium name="EnsemblMetazoa"/>
        </authorList>
    </citation>
    <scope>IDENTIFICATION</scope>
</reference>
<feature type="transmembrane region" description="Helical" evidence="1">
    <location>
        <begin position="262"/>
        <end position="286"/>
    </location>
</feature>
<dbReference type="Gene3D" id="1.20.1250.20">
    <property type="entry name" value="MFS general substrate transporter like domains"/>
    <property type="match status" value="1"/>
</dbReference>
<dbReference type="SUPFAM" id="SSF103473">
    <property type="entry name" value="MFS general substrate transporter"/>
    <property type="match status" value="1"/>
</dbReference>
<feature type="transmembrane region" description="Helical" evidence="1">
    <location>
        <begin position="63"/>
        <end position="83"/>
    </location>
</feature>
<feature type="transmembrane region" description="Helical" evidence="1">
    <location>
        <begin position="422"/>
        <end position="442"/>
    </location>
</feature>
<keyword evidence="1" id="KW-0472">Membrane</keyword>
<dbReference type="InterPro" id="IPR036259">
    <property type="entry name" value="MFS_trans_sf"/>
</dbReference>
<dbReference type="Proteomes" id="UP000887568">
    <property type="component" value="Unplaced"/>
</dbReference>
<dbReference type="Pfam" id="PF07690">
    <property type="entry name" value="MFS_1"/>
    <property type="match status" value="1"/>
</dbReference>
<dbReference type="GO" id="GO:0008028">
    <property type="term" value="F:monocarboxylic acid transmembrane transporter activity"/>
    <property type="evidence" value="ECO:0007669"/>
    <property type="project" value="TreeGrafter"/>
</dbReference>
<feature type="transmembrane region" description="Helical" evidence="1">
    <location>
        <begin position="334"/>
        <end position="354"/>
    </location>
</feature>
<accession>A0A914BF76</accession>
<dbReference type="AlphaFoldDB" id="A0A914BF76"/>
<name>A0A914BF76_PATMI</name>
<feature type="transmembrane region" description="Helical" evidence="1">
    <location>
        <begin position="118"/>
        <end position="142"/>
    </location>
</feature>
<evidence type="ECO:0000313" key="3">
    <source>
        <dbReference type="Proteomes" id="UP000887568"/>
    </source>
</evidence>
<proteinExistence type="predicted"/>
<organism evidence="2 3">
    <name type="scientific">Patiria miniata</name>
    <name type="common">Bat star</name>
    <name type="synonym">Asterina miniata</name>
    <dbReference type="NCBI Taxonomy" id="46514"/>
    <lineage>
        <taxon>Eukaryota</taxon>
        <taxon>Metazoa</taxon>
        <taxon>Echinodermata</taxon>
        <taxon>Eleutherozoa</taxon>
        <taxon>Asterozoa</taxon>
        <taxon>Asteroidea</taxon>
        <taxon>Valvatacea</taxon>
        <taxon>Valvatida</taxon>
        <taxon>Asterinidae</taxon>
        <taxon>Patiria</taxon>
    </lineage>
</organism>